<feature type="compositionally biased region" description="Pro residues" evidence="1">
    <location>
        <begin position="57"/>
        <end position="66"/>
    </location>
</feature>
<proteinExistence type="predicted"/>
<sequence>MKFVQYTAISLITMSTVFALGTTVSAATTPSTASSKNHVEFQGGNTDPTDPVDPTDPDNPNPPIDPVDPTNPGTGNPGPLSLDFVSNIEFGTHDISTKTETYHALNENPYVQVTDKTGQGQGWNLVATASEFKDSTGSKVLKGAELTFLNGQTNTNIANVSAAPTAQQSVSFTNQSAQPIMNAQVGEGKGTWVDVWSGTANDNANVLLKVLPGSADETSYTATIDWTLTVAP</sequence>
<dbReference type="EMBL" id="AJAT01000017">
    <property type="protein sequence ID" value="EOL42534.1"/>
    <property type="molecule type" value="Genomic_DNA"/>
</dbReference>
<feature type="signal peptide" evidence="2">
    <location>
        <begin position="1"/>
        <end position="19"/>
    </location>
</feature>
<dbReference type="PATRIC" id="fig|1158610.3.peg.2869"/>
<dbReference type="eggNOG" id="COG4886">
    <property type="taxonomic scope" value="Bacteria"/>
</dbReference>
<keyword evidence="2" id="KW-0732">Signal</keyword>
<dbReference type="OrthoDB" id="2356942at2"/>
<reference evidence="4 5" key="1">
    <citation type="submission" date="2013-02" db="EMBL/GenBank/DDBJ databases">
        <title>The Genome Sequence of Enterococcus phoeniculicola BAA-412.</title>
        <authorList>
            <consortium name="The Broad Institute Genome Sequencing Platform"/>
            <consortium name="The Broad Institute Genome Sequencing Center for Infectious Disease"/>
            <person name="Earl A.M."/>
            <person name="Gilmore M.S."/>
            <person name="Lebreton F."/>
            <person name="Walker B."/>
            <person name="Young S.K."/>
            <person name="Zeng Q."/>
            <person name="Gargeya S."/>
            <person name="Fitzgerald M."/>
            <person name="Haas B."/>
            <person name="Abouelleil A."/>
            <person name="Alvarado L."/>
            <person name="Arachchi H.M."/>
            <person name="Berlin A.M."/>
            <person name="Chapman S.B."/>
            <person name="Dewar J."/>
            <person name="Goldberg J."/>
            <person name="Griggs A."/>
            <person name="Gujja S."/>
            <person name="Hansen M."/>
            <person name="Howarth C."/>
            <person name="Imamovic A."/>
            <person name="Larimer J."/>
            <person name="McCowan C."/>
            <person name="Murphy C."/>
            <person name="Neiman D."/>
            <person name="Pearson M."/>
            <person name="Priest M."/>
            <person name="Roberts A."/>
            <person name="Saif S."/>
            <person name="Shea T."/>
            <person name="Sisk P."/>
            <person name="Sykes S."/>
            <person name="Wortman J."/>
            <person name="Nusbaum C."/>
            <person name="Birren B."/>
        </authorList>
    </citation>
    <scope>NUCLEOTIDE SEQUENCE [LARGE SCALE GENOMIC DNA]</scope>
    <source>
        <strain evidence="4 5">ATCC BAA-412</strain>
    </source>
</reference>
<protein>
    <recommendedName>
        <fullName evidence="3">WxL domain-containing protein</fullName>
    </recommendedName>
</protein>
<dbReference type="InterPro" id="IPR027994">
    <property type="entry name" value="WxL_dom"/>
</dbReference>
<evidence type="ECO:0000313" key="5">
    <source>
        <dbReference type="Proteomes" id="UP000013785"/>
    </source>
</evidence>
<evidence type="ECO:0000259" key="3">
    <source>
        <dbReference type="Pfam" id="PF13731"/>
    </source>
</evidence>
<evidence type="ECO:0000256" key="2">
    <source>
        <dbReference type="SAM" id="SignalP"/>
    </source>
</evidence>
<accession>R3TM31</accession>
<dbReference type="Pfam" id="PF13731">
    <property type="entry name" value="WxL"/>
    <property type="match status" value="1"/>
</dbReference>
<keyword evidence="5" id="KW-1185">Reference proteome</keyword>
<evidence type="ECO:0000313" key="4">
    <source>
        <dbReference type="EMBL" id="EOL42534.1"/>
    </source>
</evidence>
<organism evidence="4 5">
    <name type="scientific">Enterococcus phoeniculicola ATCC BAA-412</name>
    <dbReference type="NCBI Taxonomy" id="1158610"/>
    <lineage>
        <taxon>Bacteria</taxon>
        <taxon>Bacillati</taxon>
        <taxon>Bacillota</taxon>
        <taxon>Bacilli</taxon>
        <taxon>Lactobacillales</taxon>
        <taxon>Enterococcaceae</taxon>
        <taxon>Enterococcus</taxon>
    </lineage>
</organism>
<dbReference type="RefSeq" id="WP_010769521.1">
    <property type="nucleotide sequence ID" value="NZ_ASWE01000001.1"/>
</dbReference>
<dbReference type="STRING" id="154621.RV11_GL000704"/>
<dbReference type="HOGENOM" id="CLU_067278_3_2_9"/>
<dbReference type="AlphaFoldDB" id="R3TM31"/>
<gene>
    <name evidence="4" type="ORF">UC3_02886</name>
</gene>
<feature type="region of interest" description="Disordered" evidence="1">
    <location>
        <begin position="28"/>
        <end position="81"/>
    </location>
</feature>
<feature type="compositionally biased region" description="Low complexity" evidence="1">
    <location>
        <begin position="67"/>
        <end position="79"/>
    </location>
</feature>
<name>R3TM31_9ENTE</name>
<feature type="chain" id="PRO_5039513978" description="WxL domain-containing protein" evidence="2">
    <location>
        <begin position="20"/>
        <end position="232"/>
    </location>
</feature>
<evidence type="ECO:0000256" key="1">
    <source>
        <dbReference type="SAM" id="MobiDB-lite"/>
    </source>
</evidence>
<comment type="caution">
    <text evidence="4">The sequence shown here is derived from an EMBL/GenBank/DDBJ whole genome shotgun (WGS) entry which is preliminary data.</text>
</comment>
<feature type="domain" description="WxL" evidence="3">
    <location>
        <begin position="30"/>
        <end position="232"/>
    </location>
</feature>
<dbReference type="Proteomes" id="UP000013785">
    <property type="component" value="Unassembled WGS sequence"/>
</dbReference>